<dbReference type="EnsemblPlants" id="AET2Gv20703300.1">
    <property type="protein sequence ID" value="AET2Gv20703300.1"/>
    <property type="gene ID" value="AET2Gv20703300"/>
</dbReference>
<evidence type="ECO:0000313" key="2">
    <source>
        <dbReference type="Proteomes" id="UP000015105"/>
    </source>
</evidence>
<reference evidence="1" key="5">
    <citation type="journal article" date="2021" name="G3 (Bethesda)">
        <title>Aegilops tauschii genome assembly Aet v5.0 features greater sequence contiguity and improved annotation.</title>
        <authorList>
            <person name="Wang L."/>
            <person name="Zhu T."/>
            <person name="Rodriguez J.C."/>
            <person name="Deal K.R."/>
            <person name="Dubcovsky J."/>
            <person name="McGuire P.E."/>
            <person name="Lux T."/>
            <person name="Spannagl M."/>
            <person name="Mayer K.F.X."/>
            <person name="Baldrich P."/>
            <person name="Meyers B.C."/>
            <person name="Huo N."/>
            <person name="Gu Y.Q."/>
            <person name="Zhou H."/>
            <person name="Devos K.M."/>
            <person name="Bennetzen J.L."/>
            <person name="Unver T."/>
            <person name="Budak H."/>
            <person name="Gulick P.J."/>
            <person name="Galiba G."/>
            <person name="Kalapos B."/>
            <person name="Nelson D.R."/>
            <person name="Li P."/>
            <person name="You F.M."/>
            <person name="Luo M.C."/>
            <person name="Dvorak J."/>
        </authorList>
    </citation>
    <scope>NUCLEOTIDE SEQUENCE [LARGE SCALE GENOMIC DNA]</scope>
    <source>
        <strain evidence="1">cv. AL8/78</strain>
    </source>
</reference>
<reference evidence="1" key="3">
    <citation type="journal article" date="2017" name="Nature">
        <title>Genome sequence of the progenitor of the wheat D genome Aegilops tauschii.</title>
        <authorList>
            <person name="Luo M.C."/>
            <person name="Gu Y.Q."/>
            <person name="Puiu D."/>
            <person name="Wang H."/>
            <person name="Twardziok S.O."/>
            <person name="Deal K.R."/>
            <person name="Huo N."/>
            <person name="Zhu T."/>
            <person name="Wang L."/>
            <person name="Wang Y."/>
            <person name="McGuire P.E."/>
            <person name="Liu S."/>
            <person name="Long H."/>
            <person name="Ramasamy R.K."/>
            <person name="Rodriguez J.C."/>
            <person name="Van S.L."/>
            <person name="Yuan L."/>
            <person name="Wang Z."/>
            <person name="Xia Z."/>
            <person name="Xiao L."/>
            <person name="Anderson O.D."/>
            <person name="Ouyang S."/>
            <person name="Liang Y."/>
            <person name="Zimin A.V."/>
            <person name="Pertea G."/>
            <person name="Qi P."/>
            <person name="Bennetzen J.L."/>
            <person name="Dai X."/>
            <person name="Dawson M.W."/>
            <person name="Muller H.G."/>
            <person name="Kugler K."/>
            <person name="Rivarola-Duarte L."/>
            <person name="Spannagl M."/>
            <person name="Mayer K.F.X."/>
            <person name="Lu F.H."/>
            <person name="Bevan M.W."/>
            <person name="Leroy P."/>
            <person name="Li P."/>
            <person name="You F.M."/>
            <person name="Sun Q."/>
            <person name="Liu Z."/>
            <person name="Lyons E."/>
            <person name="Wicker T."/>
            <person name="Salzberg S.L."/>
            <person name="Devos K.M."/>
            <person name="Dvorak J."/>
        </authorList>
    </citation>
    <scope>NUCLEOTIDE SEQUENCE [LARGE SCALE GENOMIC DNA]</scope>
    <source>
        <strain evidence="1">cv. AL8/78</strain>
    </source>
</reference>
<reference evidence="2" key="2">
    <citation type="journal article" date="2017" name="Nat. Plants">
        <title>The Aegilops tauschii genome reveals multiple impacts of transposons.</title>
        <authorList>
            <person name="Zhao G."/>
            <person name="Zou C."/>
            <person name="Li K."/>
            <person name="Wang K."/>
            <person name="Li T."/>
            <person name="Gao L."/>
            <person name="Zhang X."/>
            <person name="Wang H."/>
            <person name="Yang Z."/>
            <person name="Liu X."/>
            <person name="Jiang W."/>
            <person name="Mao L."/>
            <person name="Kong X."/>
            <person name="Jiao Y."/>
            <person name="Jia J."/>
        </authorList>
    </citation>
    <scope>NUCLEOTIDE SEQUENCE [LARGE SCALE GENOMIC DNA]</scope>
    <source>
        <strain evidence="2">cv. AL8/78</strain>
    </source>
</reference>
<organism evidence="1 2">
    <name type="scientific">Aegilops tauschii subsp. strangulata</name>
    <name type="common">Goatgrass</name>
    <dbReference type="NCBI Taxonomy" id="200361"/>
    <lineage>
        <taxon>Eukaryota</taxon>
        <taxon>Viridiplantae</taxon>
        <taxon>Streptophyta</taxon>
        <taxon>Embryophyta</taxon>
        <taxon>Tracheophyta</taxon>
        <taxon>Spermatophyta</taxon>
        <taxon>Magnoliopsida</taxon>
        <taxon>Liliopsida</taxon>
        <taxon>Poales</taxon>
        <taxon>Poaceae</taxon>
        <taxon>BOP clade</taxon>
        <taxon>Pooideae</taxon>
        <taxon>Triticodae</taxon>
        <taxon>Triticeae</taxon>
        <taxon>Triticinae</taxon>
        <taxon>Aegilops</taxon>
    </lineage>
</organism>
<dbReference type="Gene3D" id="2.30.240.10">
    <property type="entry name" value="At5g01610-like"/>
    <property type="match status" value="1"/>
</dbReference>
<keyword evidence="2" id="KW-1185">Reference proteome</keyword>
<protein>
    <submittedName>
        <fullName evidence="1">Uncharacterized protein</fullName>
    </submittedName>
</protein>
<dbReference type="Gramene" id="AET2Gv20703300.1">
    <property type="protein sequence ID" value="AET2Gv20703300.1"/>
    <property type="gene ID" value="AET2Gv20703300"/>
</dbReference>
<dbReference type="InterPro" id="IPR036758">
    <property type="entry name" value="At5g01610-like"/>
</dbReference>
<dbReference type="AlphaFoldDB" id="A0A453C1V5"/>
<name>A0A453C1V5_AEGTS</name>
<dbReference type="Pfam" id="PF04398">
    <property type="entry name" value="DUF538"/>
    <property type="match status" value="1"/>
</dbReference>
<sequence length="192" mass="20385">PTRIELPWPVALSYPSVERETTNAQSRNQEQARPPMVNMAAAAPSRRLLLLLLGLNLLASSTSTAPYDPPTVPELMDRFGLPRALLPKTARRYLLHSDGSFELFLDDGCEIEAGGYRVLYDIKLSGSVAPGAVTGLEGVRVRVLFVWIPVTGVEVGGGVVTLSVGPVKKSFPAVGFKASPLCSTGAAVVDVA</sequence>
<dbReference type="PANTHER" id="PTHR31676">
    <property type="entry name" value="T31J12.3 PROTEIN-RELATED"/>
    <property type="match status" value="1"/>
</dbReference>
<dbReference type="SUPFAM" id="SSF141562">
    <property type="entry name" value="At5g01610-like"/>
    <property type="match status" value="1"/>
</dbReference>
<dbReference type="Proteomes" id="UP000015105">
    <property type="component" value="Chromosome 2D"/>
</dbReference>
<reference evidence="1" key="4">
    <citation type="submission" date="2019-03" db="UniProtKB">
        <authorList>
            <consortium name="EnsemblPlants"/>
        </authorList>
    </citation>
    <scope>IDENTIFICATION</scope>
</reference>
<accession>A0A453C1V5</accession>
<dbReference type="STRING" id="200361.A0A453C1V5"/>
<evidence type="ECO:0000313" key="1">
    <source>
        <dbReference type="EnsemblPlants" id="AET2Gv20703300.1"/>
    </source>
</evidence>
<dbReference type="PANTHER" id="PTHR31676:SF18">
    <property type="entry name" value="OS04G0443200 PROTEIN"/>
    <property type="match status" value="1"/>
</dbReference>
<dbReference type="InterPro" id="IPR007493">
    <property type="entry name" value="DUF538"/>
</dbReference>
<reference evidence="2" key="1">
    <citation type="journal article" date="2014" name="Science">
        <title>Ancient hybridizations among the ancestral genomes of bread wheat.</title>
        <authorList>
            <consortium name="International Wheat Genome Sequencing Consortium,"/>
            <person name="Marcussen T."/>
            <person name="Sandve S.R."/>
            <person name="Heier L."/>
            <person name="Spannagl M."/>
            <person name="Pfeifer M."/>
            <person name="Jakobsen K.S."/>
            <person name="Wulff B.B."/>
            <person name="Steuernagel B."/>
            <person name="Mayer K.F."/>
            <person name="Olsen O.A."/>
        </authorList>
    </citation>
    <scope>NUCLEOTIDE SEQUENCE [LARGE SCALE GENOMIC DNA]</scope>
    <source>
        <strain evidence="2">cv. AL8/78</strain>
    </source>
</reference>
<proteinExistence type="predicted"/>